<evidence type="ECO:0000256" key="1">
    <source>
        <dbReference type="SAM" id="Phobius"/>
    </source>
</evidence>
<proteinExistence type="predicted"/>
<feature type="transmembrane region" description="Helical" evidence="1">
    <location>
        <begin position="68"/>
        <end position="89"/>
    </location>
</feature>
<name>A0A8J3FK69_9ACTN</name>
<feature type="transmembrane region" description="Helical" evidence="1">
    <location>
        <begin position="7"/>
        <end position="28"/>
    </location>
</feature>
<evidence type="ECO:0000313" key="3">
    <source>
        <dbReference type="Proteomes" id="UP000662200"/>
    </source>
</evidence>
<keyword evidence="1" id="KW-0472">Membrane</keyword>
<dbReference type="AlphaFoldDB" id="A0A8J3FK69"/>
<reference evidence="2" key="2">
    <citation type="submission" date="2020-09" db="EMBL/GenBank/DDBJ databases">
        <authorList>
            <person name="Sun Q."/>
            <person name="Ohkuma M."/>
        </authorList>
    </citation>
    <scope>NUCLEOTIDE SEQUENCE</scope>
    <source>
        <strain evidence="2">JCM 3091</strain>
    </source>
</reference>
<gene>
    <name evidence="2" type="ORF">GCM10010124_39910</name>
</gene>
<dbReference type="Proteomes" id="UP000662200">
    <property type="component" value="Unassembled WGS sequence"/>
</dbReference>
<accession>A0A8J3FK69</accession>
<reference evidence="2" key="1">
    <citation type="journal article" date="2014" name="Int. J. Syst. Evol. Microbiol.">
        <title>Complete genome sequence of Corynebacterium casei LMG S-19264T (=DSM 44701T), isolated from a smear-ripened cheese.</title>
        <authorList>
            <consortium name="US DOE Joint Genome Institute (JGI-PGF)"/>
            <person name="Walter F."/>
            <person name="Albersmeier A."/>
            <person name="Kalinowski J."/>
            <person name="Ruckert C."/>
        </authorList>
    </citation>
    <scope>NUCLEOTIDE SEQUENCE</scope>
    <source>
        <strain evidence="2">JCM 3091</strain>
    </source>
</reference>
<dbReference type="RefSeq" id="WP_189115904.1">
    <property type="nucleotide sequence ID" value="NZ_BMQC01000024.1"/>
</dbReference>
<evidence type="ECO:0000313" key="2">
    <source>
        <dbReference type="EMBL" id="GGK43092.1"/>
    </source>
</evidence>
<dbReference type="EMBL" id="BMQC01000024">
    <property type="protein sequence ID" value="GGK43092.1"/>
    <property type="molecule type" value="Genomic_DNA"/>
</dbReference>
<keyword evidence="3" id="KW-1185">Reference proteome</keyword>
<sequence>MRFKQIWSTWGTVVVGLFLVVLGIMAALSPAPRCEGVPMTPGQTCVDRGRFGAERVNTYDEKIRTNRIVQWAAPAAGVVLLIFGGLRVARSRTAAAPD</sequence>
<keyword evidence="1" id="KW-0812">Transmembrane</keyword>
<organism evidence="2 3">
    <name type="scientific">Pilimelia terevasa</name>
    <dbReference type="NCBI Taxonomy" id="53372"/>
    <lineage>
        <taxon>Bacteria</taxon>
        <taxon>Bacillati</taxon>
        <taxon>Actinomycetota</taxon>
        <taxon>Actinomycetes</taxon>
        <taxon>Micromonosporales</taxon>
        <taxon>Micromonosporaceae</taxon>
        <taxon>Pilimelia</taxon>
    </lineage>
</organism>
<protein>
    <submittedName>
        <fullName evidence="2">Uncharacterized protein</fullName>
    </submittedName>
</protein>
<comment type="caution">
    <text evidence="2">The sequence shown here is derived from an EMBL/GenBank/DDBJ whole genome shotgun (WGS) entry which is preliminary data.</text>
</comment>
<keyword evidence="1" id="KW-1133">Transmembrane helix</keyword>